<dbReference type="RefSeq" id="WP_200616058.1">
    <property type="nucleotide sequence ID" value="NZ_CP071518.1"/>
</dbReference>
<dbReference type="EMBL" id="CP071518">
    <property type="protein sequence ID" value="QSX79514.1"/>
    <property type="molecule type" value="Genomic_DNA"/>
</dbReference>
<sequence>MKPLILFCALLAAMVPARATAVDEIDPAIFAGKRIYVYVRAPAAFRENVDDKVQLGVDGKPFGYLLAKDQPPLPPLADPAVVVASRLVDILAATQGAVAVRGTERDYEFHLQTYRWGFAPNARMPGRYYVHQGVEIKVVRSSDRRVIAEQRCHPDTRLQADAPTLERLGADQARVIRVASDQLAWHCAREIAQSVLHVPPGKLPPVPPAQ</sequence>
<keyword evidence="3" id="KW-1185">Reference proteome</keyword>
<evidence type="ECO:0000256" key="1">
    <source>
        <dbReference type="SAM" id="SignalP"/>
    </source>
</evidence>
<proteinExistence type="predicted"/>
<keyword evidence="1" id="KW-0732">Signal</keyword>
<feature type="signal peptide" evidence="1">
    <location>
        <begin position="1"/>
        <end position="21"/>
    </location>
</feature>
<gene>
    <name evidence="2" type="ORF">I8J32_006550</name>
</gene>
<dbReference type="KEGG" id="lsf:I8J32_006550"/>
<reference evidence="2 3" key="1">
    <citation type="submission" date="2021-03" db="EMBL/GenBank/DDBJ databases">
        <title>Lysobacter sp. nov. isolated from soil of gangwondo yeongwol, south Korea.</title>
        <authorList>
            <person name="Kim K.R."/>
            <person name="Kim K.H."/>
            <person name="Jeon C.O."/>
        </authorList>
    </citation>
    <scope>NUCLEOTIDE SEQUENCE [LARGE SCALE GENOMIC DNA]</scope>
    <source>
        <strain evidence="2 3">R19</strain>
    </source>
</reference>
<name>A0A974Y1C8_9GAMM</name>
<dbReference type="Proteomes" id="UP000639274">
    <property type="component" value="Chromosome"/>
</dbReference>
<protein>
    <submittedName>
        <fullName evidence="2">Uncharacterized protein</fullName>
    </submittedName>
</protein>
<evidence type="ECO:0000313" key="3">
    <source>
        <dbReference type="Proteomes" id="UP000639274"/>
    </source>
</evidence>
<evidence type="ECO:0000313" key="2">
    <source>
        <dbReference type="EMBL" id="QSX79514.1"/>
    </source>
</evidence>
<dbReference type="AlphaFoldDB" id="A0A974Y1C8"/>
<organism evidence="2 3">
    <name type="scientific">Agrilutibacter solisilvae</name>
    <dbReference type="NCBI Taxonomy" id="2763317"/>
    <lineage>
        <taxon>Bacteria</taxon>
        <taxon>Pseudomonadati</taxon>
        <taxon>Pseudomonadota</taxon>
        <taxon>Gammaproteobacteria</taxon>
        <taxon>Lysobacterales</taxon>
        <taxon>Lysobacteraceae</taxon>
        <taxon>Agrilutibacter</taxon>
    </lineage>
</organism>
<accession>A0A974Y1C8</accession>
<feature type="chain" id="PRO_5037078644" evidence="1">
    <location>
        <begin position="22"/>
        <end position="210"/>
    </location>
</feature>